<protein>
    <submittedName>
        <fullName evidence="1">Uncharacterized protein</fullName>
    </submittedName>
</protein>
<gene>
    <name evidence="1" type="ORF">2050HW_00070</name>
</gene>
<proteinExistence type="predicted"/>
<keyword evidence="2" id="KW-1185">Reference proteome</keyword>
<dbReference type="EMBL" id="MF285618">
    <property type="protein sequence ID" value="ATA65405.1"/>
    <property type="molecule type" value="Genomic_DNA"/>
</dbReference>
<evidence type="ECO:0000313" key="1">
    <source>
        <dbReference type="EMBL" id="ATA65405.1"/>
    </source>
</evidence>
<name>A0A289Z760_9CAUD</name>
<reference evidence="2" key="1">
    <citation type="submission" date="2017-06" db="EMBL/GenBank/DDBJ databases">
        <authorList>
            <person name="Zhao X."/>
        </authorList>
    </citation>
    <scope>NUCLEOTIDE SEQUENCE [LARGE SCALE GENOMIC DNA]</scope>
</reference>
<sequence length="217" mass="24470">MTVITKEELLSEMKTRFCEALDSLYGFQLVIDEEYNILEMATLQPLVSPTTHKILALISTRMMEEGKYENLPKDPADLYKQLDAKLGEGWRSIPVTNFKSDPNDVFDWGQIASIYMVGSNISYQINSFFAIMAALALNYEIIVTFNDEGQPSIQFPDTFSEIKSVVDEIVAMYADKLAERRIELEAENEAVLNRVRSAVTIDQDAANAPELDPAKPE</sequence>
<accession>A0A289Z760</accession>
<dbReference type="Proteomes" id="UP000223363">
    <property type="component" value="Segment"/>
</dbReference>
<organism evidence="1 2">
    <name type="scientific">Serratia phage vB_SmaM_ 2050HW</name>
    <dbReference type="NCBI Taxonomy" id="2024252"/>
    <lineage>
        <taxon>Viruses</taxon>
        <taxon>Duplodnaviria</taxon>
        <taxon>Heunggongvirae</taxon>
        <taxon>Uroviricota</taxon>
        <taxon>Caudoviricetes</taxon>
        <taxon>Chimalliviridae</taxon>
        <taxon>Moabitevirus</taxon>
        <taxon>Moabitevirus mv2050HW</taxon>
    </lineage>
</organism>
<evidence type="ECO:0000313" key="2">
    <source>
        <dbReference type="Proteomes" id="UP000223363"/>
    </source>
</evidence>